<sequence>MAFTSKHIFVNLHVKNVKQSMAFFTGLGFEFNMQFTDEEKASCLVIGENMFVMLLTDEYFKSFTKKEVVDTDKYAQLTIALSAESQEKVDKIVNEAVSLGGKLYTDPADHGFMYQWGFQDLGGHNWEIAYGYECGRSVTGRRRRGSLQSENGPIRDRNKEKRLYPVRKRPDLRQEQEEKAVPSQKTTRFATGTRRRGRTQSENGPIRDRNEEKRPYPVRKRSDSRQEQGEKAVPSQKPSRFVTGTGEEAASSQKTDFSLSTQILKMPRSLLRVQRHFKFP</sequence>
<evidence type="ECO:0000256" key="1">
    <source>
        <dbReference type="SAM" id="MobiDB-lite"/>
    </source>
</evidence>
<proteinExistence type="predicted"/>
<accession>A0ABS4GX56</accession>
<dbReference type="PROSITE" id="PS51819">
    <property type="entry name" value="VOC"/>
    <property type="match status" value="1"/>
</dbReference>
<dbReference type="SUPFAM" id="SSF54593">
    <property type="entry name" value="Glyoxalase/Bleomycin resistance protein/Dihydroxybiphenyl dioxygenase"/>
    <property type="match status" value="1"/>
</dbReference>
<organism evidence="3 4">
    <name type="scientific">Ammoniphilus resinae</name>
    <dbReference type="NCBI Taxonomy" id="861532"/>
    <lineage>
        <taxon>Bacteria</taxon>
        <taxon>Bacillati</taxon>
        <taxon>Bacillota</taxon>
        <taxon>Bacilli</taxon>
        <taxon>Bacillales</taxon>
        <taxon>Paenibacillaceae</taxon>
        <taxon>Aneurinibacillus group</taxon>
        <taxon>Ammoniphilus</taxon>
    </lineage>
</organism>
<keyword evidence="4" id="KW-1185">Reference proteome</keyword>
<feature type="region of interest" description="Disordered" evidence="1">
    <location>
        <begin position="140"/>
        <end position="256"/>
    </location>
</feature>
<evidence type="ECO:0000313" key="4">
    <source>
        <dbReference type="Proteomes" id="UP001519343"/>
    </source>
</evidence>
<feature type="domain" description="VOC" evidence="2">
    <location>
        <begin position="5"/>
        <end position="131"/>
    </location>
</feature>
<reference evidence="3 4" key="1">
    <citation type="submission" date="2021-03" db="EMBL/GenBank/DDBJ databases">
        <title>Genomic Encyclopedia of Type Strains, Phase IV (KMG-IV): sequencing the most valuable type-strain genomes for metagenomic binning, comparative biology and taxonomic classification.</title>
        <authorList>
            <person name="Goeker M."/>
        </authorList>
    </citation>
    <scope>NUCLEOTIDE SEQUENCE [LARGE SCALE GENOMIC DNA]</scope>
    <source>
        <strain evidence="3 4">DSM 24738</strain>
    </source>
</reference>
<gene>
    <name evidence="3" type="ORF">J2Z37_004869</name>
</gene>
<dbReference type="Gene3D" id="3.10.180.10">
    <property type="entry name" value="2,3-Dihydroxybiphenyl 1,2-Dioxygenase, domain 1"/>
    <property type="match status" value="1"/>
</dbReference>
<dbReference type="PANTHER" id="PTHR36503">
    <property type="entry name" value="BLR2520 PROTEIN"/>
    <property type="match status" value="1"/>
</dbReference>
<dbReference type="PANTHER" id="PTHR36503:SF2">
    <property type="entry name" value="BLR2408 PROTEIN"/>
    <property type="match status" value="1"/>
</dbReference>
<protein>
    <submittedName>
        <fullName evidence="3">Lactoylglutathione lyase</fullName>
    </submittedName>
</protein>
<evidence type="ECO:0000313" key="3">
    <source>
        <dbReference type="EMBL" id="MBP1934849.1"/>
    </source>
</evidence>
<feature type="compositionally biased region" description="Basic and acidic residues" evidence="1">
    <location>
        <begin position="153"/>
        <end position="180"/>
    </location>
</feature>
<name>A0ABS4GX56_9BACL</name>
<keyword evidence="3" id="KW-0456">Lyase</keyword>
<dbReference type="InterPro" id="IPR037523">
    <property type="entry name" value="VOC_core"/>
</dbReference>
<dbReference type="Pfam" id="PF00903">
    <property type="entry name" value="Glyoxalase"/>
    <property type="match status" value="1"/>
</dbReference>
<dbReference type="GO" id="GO:0016829">
    <property type="term" value="F:lyase activity"/>
    <property type="evidence" value="ECO:0007669"/>
    <property type="project" value="UniProtKB-KW"/>
</dbReference>
<comment type="caution">
    <text evidence="3">The sequence shown here is derived from an EMBL/GenBank/DDBJ whole genome shotgun (WGS) entry which is preliminary data.</text>
</comment>
<dbReference type="InterPro" id="IPR004360">
    <property type="entry name" value="Glyas_Fos-R_dOase_dom"/>
</dbReference>
<dbReference type="EMBL" id="JAGGKT010000029">
    <property type="protein sequence ID" value="MBP1934849.1"/>
    <property type="molecule type" value="Genomic_DNA"/>
</dbReference>
<evidence type="ECO:0000259" key="2">
    <source>
        <dbReference type="PROSITE" id="PS51819"/>
    </source>
</evidence>
<feature type="compositionally biased region" description="Basic and acidic residues" evidence="1">
    <location>
        <begin position="205"/>
        <end position="230"/>
    </location>
</feature>
<dbReference type="Proteomes" id="UP001519343">
    <property type="component" value="Unassembled WGS sequence"/>
</dbReference>
<dbReference type="InterPro" id="IPR029068">
    <property type="entry name" value="Glyas_Bleomycin-R_OHBP_Dase"/>
</dbReference>